<dbReference type="PANTHER" id="PTHR43077">
    <property type="entry name" value="TRANSPORT PERMEASE YVFS-RELATED"/>
    <property type="match status" value="1"/>
</dbReference>
<feature type="transmembrane region" description="Helical" evidence="5">
    <location>
        <begin position="163"/>
        <end position="185"/>
    </location>
</feature>
<reference evidence="6 7" key="1">
    <citation type="submission" date="2018-06" db="EMBL/GenBank/DDBJ databases">
        <authorList>
            <consortium name="Pathogen Informatics"/>
            <person name="Doyle S."/>
        </authorList>
    </citation>
    <scope>NUCLEOTIDE SEQUENCE [LARGE SCALE GENOMIC DNA]</scope>
    <source>
        <strain evidence="6 7">NCTC11807</strain>
    </source>
</reference>
<dbReference type="GO" id="GO:0016020">
    <property type="term" value="C:membrane"/>
    <property type="evidence" value="ECO:0007669"/>
    <property type="project" value="UniProtKB-SubCell"/>
</dbReference>
<name>A0A380GZ27_9STAP</name>
<feature type="transmembrane region" description="Helical" evidence="5">
    <location>
        <begin position="125"/>
        <end position="151"/>
    </location>
</feature>
<keyword evidence="3 5" id="KW-1133">Transmembrane helix</keyword>
<comment type="subcellular location">
    <subcellularLocation>
        <location evidence="1">Membrane</location>
        <topology evidence="1">Multi-pass membrane protein</topology>
    </subcellularLocation>
</comment>
<dbReference type="AlphaFoldDB" id="A0A380GZ27"/>
<evidence type="ECO:0000256" key="3">
    <source>
        <dbReference type="ARBA" id="ARBA00022989"/>
    </source>
</evidence>
<evidence type="ECO:0000256" key="1">
    <source>
        <dbReference type="ARBA" id="ARBA00004141"/>
    </source>
</evidence>
<organism evidence="6 7">
    <name type="scientific">Staphylococcus saccharolyticus</name>
    <dbReference type="NCBI Taxonomy" id="33028"/>
    <lineage>
        <taxon>Bacteria</taxon>
        <taxon>Bacillati</taxon>
        <taxon>Bacillota</taxon>
        <taxon>Bacilli</taxon>
        <taxon>Bacillales</taxon>
        <taxon>Staphylococcaceae</taxon>
        <taxon>Staphylococcus</taxon>
    </lineage>
</organism>
<keyword evidence="2 5" id="KW-0812">Transmembrane</keyword>
<evidence type="ECO:0000256" key="5">
    <source>
        <dbReference type="SAM" id="Phobius"/>
    </source>
</evidence>
<dbReference type="EMBL" id="UHDZ01000001">
    <property type="protein sequence ID" value="SUM68934.1"/>
    <property type="molecule type" value="Genomic_DNA"/>
</dbReference>
<evidence type="ECO:0000313" key="7">
    <source>
        <dbReference type="Proteomes" id="UP000255425"/>
    </source>
</evidence>
<evidence type="ECO:0000313" key="6">
    <source>
        <dbReference type="EMBL" id="SUM68934.1"/>
    </source>
</evidence>
<protein>
    <submittedName>
        <fullName evidence="6">Phage infection protein</fullName>
    </submittedName>
</protein>
<proteinExistence type="predicted"/>
<sequence length="280" mass="31479">MDNQNIDVKQAKLKAIVSQGSNTQASNIVTNVLSGIRQNLNTQITKQSLSTLQKQNVDVSPKDIQGLTNPVKVDNHKINKVKDHQDGGNTPFLMFMPVWMGSIITSVMLFFAFRTSNNIKLYYRIIASIGQMIAAVVSAFLGAFGFVYFMGLLGFDFNHSGRVTLFVAIAILGFVGLILGVMVWLGMKALPILILLMFFSMQMITLPKEMLPKGYQTWLYEIDLLIHYTTNLRQIIYLGQDIQLNYTMFMFFVFIIFGAVSSLLSALIRKHSTKRTEVPS</sequence>
<dbReference type="Proteomes" id="UP000255425">
    <property type="component" value="Unassembled WGS sequence"/>
</dbReference>
<evidence type="ECO:0000256" key="2">
    <source>
        <dbReference type="ARBA" id="ARBA00022692"/>
    </source>
</evidence>
<gene>
    <name evidence="6" type="ORF">NCTC11807_00681</name>
</gene>
<dbReference type="InterPro" id="IPR051328">
    <property type="entry name" value="T7SS_ABC-Transporter"/>
</dbReference>
<keyword evidence="4 5" id="KW-0472">Membrane</keyword>
<keyword evidence="7" id="KW-1185">Reference proteome</keyword>
<accession>A0A380GZ27</accession>
<feature type="transmembrane region" description="Helical" evidence="5">
    <location>
        <begin position="246"/>
        <end position="268"/>
    </location>
</feature>
<feature type="transmembrane region" description="Helical" evidence="5">
    <location>
        <begin position="92"/>
        <end position="113"/>
    </location>
</feature>
<evidence type="ECO:0000256" key="4">
    <source>
        <dbReference type="ARBA" id="ARBA00023136"/>
    </source>
</evidence>
<dbReference type="PANTHER" id="PTHR43077:SF5">
    <property type="entry name" value="PHAGE INFECTION PROTEIN"/>
    <property type="match status" value="1"/>
</dbReference>
<feature type="transmembrane region" description="Helical" evidence="5">
    <location>
        <begin position="192"/>
        <end position="211"/>
    </location>
</feature>